<gene>
    <name evidence="2" type="ORF">V1264_003081</name>
</gene>
<reference evidence="2 3" key="1">
    <citation type="submission" date="2024-02" db="EMBL/GenBank/DDBJ databases">
        <title>Chromosome-scale genome assembly of the rough periwinkle Littorina saxatilis.</title>
        <authorList>
            <person name="De Jode A."/>
            <person name="Faria R."/>
            <person name="Formenti G."/>
            <person name="Sims Y."/>
            <person name="Smith T.P."/>
            <person name="Tracey A."/>
            <person name="Wood J.M.D."/>
            <person name="Zagrodzka Z.B."/>
            <person name="Johannesson K."/>
            <person name="Butlin R.K."/>
            <person name="Leder E.H."/>
        </authorList>
    </citation>
    <scope>NUCLEOTIDE SEQUENCE [LARGE SCALE GENOMIC DNA]</scope>
    <source>
        <strain evidence="2">Snail1</strain>
        <tissue evidence="2">Muscle</tissue>
    </source>
</reference>
<protein>
    <recommendedName>
        <fullName evidence="4">Protein pitchfork</fullName>
    </recommendedName>
</protein>
<evidence type="ECO:0008006" key="4">
    <source>
        <dbReference type="Google" id="ProtNLM"/>
    </source>
</evidence>
<dbReference type="InterPro" id="IPR033602">
    <property type="entry name" value="CIMAP3"/>
</dbReference>
<organism evidence="2 3">
    <name type="scientific">Littorina saxatilis</name>
    <dbReference type="NCBI Taxonomy" id="31220"/>
    <lineage>
        <taxon>Eukaryota</taxon>
        <taxon>Metazoa</taxon>
        <taxon>Spiralia</taxon>
        <taxon>Lophotrochozoa</taxon>
        <taxon>Mollusca</taxon>
        <taxon>Gastropoda</taxon>
        <taxon>Caenogastropoda</taxon>
        <taxon>Littorinimorpha</taxon>
        <taxon>Littorinoidea</taxon>
        <taxon>Littorinidae</taxon>
        <taxon>Littorina</taxon>
    </lineage>
</organism>
<dbReference type="Proteomes" id="UP001374579">
    <property type="component" value="Unassembled WGS sequence"/>
</dbReference>
<comment type="caution">
    <text evidence="2">The sequence shown here is derived from an EMBL/GenBank/DDBJ whole genome shotgun (WGS) entry which is preliminary data.</text>
</comment>
<evidence type="ECO:0000256" key="1">
    <source>
        <dbReference type="SAM" id="MobiDB-lite"/>
    </source>
</evidence>
<evidence type="ECO:0000313" key="3">
    <source>
        <dbReference type="Proteomes" id="UP001374579"/>
    </source>
</evidence>
<feature type="region of interest" description="Disordered" evidence="1">
    <location>
        <begin position="88"/>
        <end position="109"/>
    </location>
</feature>
<name>A0AAN9B6M1_9CAEN</name>
<dbReference type="PANTHER" id="PTHR31508">
    <property type="entry name" value="PROTEIN PITCHFORK"/>
    <property type="match status" value="1"/>
</dbReference>
<dbReference type="GO" id="GO:0031344">
    <property type="term" value="P:regulation of cell projection organization"/>
    <property type="evidence" value="ECO:0007669"/>
    <property type="project" value="TreeGrafter"/>
</dbReference>
<dbReference type="GO" id="GO:0008092">
    <property type="term" value="F:cytoskeletal protein binding"/>
    <property type="evidence" value="ECO:0007669"/>
    <property type="project" value="TreeGrafter"/>
</dbReference>
<accession>A0AAN9B6M1</accession>
<keyword evidence="3" id="KW-1185">Reference proteome</keyword>
<dbReference type="AlphaFoldDB" id="A0AAN9B6M1"/>
<dbReference type="EMBL" id="JBAMIC010000012">
    <property type="protein sequence ID" value="KAK7098859.1"/>
    <property type="molecule type" value="Genomic_DNA"/>
</dbReference>
<dbReference type="Pfam" id="PF07004">
    <property type="entry name" value="SHIPPO-rpt"/>
    <property type="match status" value="2"/>
</dbReference>
<dbReference type="PANTHER" id="PTHR31508:SF2">
    <property type="entry name" value="PROTEIN PITCHFORK"/>
    <property type="match status" value="1"/>
</dbReference>
<proteinExistence type="predicted"/>
<dbReference type="InterPro" id="IPR010736">
    <property type="entry name" value="SHIPPO-rpt"/>
</dbReference>
<evidence type="ECO:0000313" key="2">
    <source>
        <dbReference type="EMBL" id="KAK7098859.1"/>
    </source>
</evidence>
<sequence length="196" mass="22801">MMDLEPKSAKLAFMSSMERDMFPIKMPYNRFGNEVLPLRGAPHRGPGCYNNEEKTNLLYQIESHLESRKGYTLGARTGPRLQKGSKFLTPAPSHYQRHHTGPRTFLTSNKPFEVGSDRFPVRRKEMMEVLPGPGTYEHEIPHNRQVQWHQSFGSSPIMMPPISIKSTIQKNTDKLYSTKEEQKFHRKLAYLKLYYD</sequence>